<protein>
    <submittedName>
        <fullName evidence="2">Uncharacterized protein</fullName>
    </submittedName>
</protein>
<name>A0ABD3SW94_9LAMI</name>
<feature type="compositionally biased region" description="Pro residues" evidence="1">
    <location>
        <begin position="348"/>
        <end position="360"/>
    </location>
</feature>
<dbReference type="Gene3D" id="3.30.1370.10">
    <property type="entry name" value="K Homology domain, type 1"/>
    <property type="match status" value="1"/>
</dbReference>
<feature type="compositionally biased region" description="Polar residues" evidence="1">
    <location>
        <begin position="189"/>
        <end position="198"/>
    </location>
</feature>
<evidence type="ECO:0000313" key="3">
    <source>
        <dbReference type="Proteomes" id="UP001634393"/>
    </source>
</evidence>
<gene>
    <name evidence="2" type="ORF">ACJIZ3_017691</name>
</gene>
<proteinExistence type="predicted"/>
<organism evidence="2 3">
    <name type="scientific">Penstemon smallii</name>
    <dbReference type="NCBI Taxonomy" id="265156"/>
    <lineage>
        <taxon>Eukaryota</taxon>
        <taxon>Viridiplantae</taxon>
        <taxon>Streptophyta</taxon>
        <taxon>Embryophyta</taxon>
        <taxon>Tracheophyta</taxon>
        <taxon>Spermatophyta</taxon>
        <taxon>Magnoliopsida</taxon>
        <taxon>eudicotyledons</taxon>
        <taxon>Gunneridae</taxon>
        <taxon>Pentapetalae</taxon>
        <taxon>asterids</taxon>
        <taxon>lamiids</taxon>
        <taxon>Lamiales</taxon>
        <taxon>Plantaginaceae</taxon>
        <taxon>Cheloneae</taxon>
        <taxon>Penstemon</taxon>
    </lineage>
</organism>
<evidence type="ECO:0000256" key="1">
    <source>
        <dbReference type="SAM" id="MobiDB-lite"/>
    </source>
</evidence>
<comment type="caution">
    <text evidence="2">The sequence shown here is derived from an EMBL/GenBank/DDBJ whole genome shotgun (WGS) entry which is preliminary data.</text>
</comment>
<feature type="compositionally biased region" description="Polar residues" evidence="1">
    <location>
        <begin position="286"/>
        <end position="311"/>
    </location>
</feature>
<reference evidence="2 3" key="1">
    <citation type="submission" date="2024-12" db="EMBL/GenBank/DDBJ databases">
        <title>The unique morphological basis and parallel evolutionary history of personate flowers in Penstemon.</title>
        <authorList>
            <person name="Depatie T.H."/>
            <person name="Wessinger C.A."/>
        </authorList>
    </citation>
    <scope>NUCLEOTIDE SEQUENCE [LARGE SCALE GENOMIC DNA]</scope>
    <source>
        <strain evidence="2">WTNN_2</strain>
        <tissue evidence="2">Leaf</tissue>
    </source>
</reference>
<keyword evidence="3" id="KW-1185">Reference proteome</keyword>
<sequence length="469" mass="50415">MGGKFEITPTDGKETDNAYEDLYVHVSADTFEKVDAAVALIELLVTPVSVNPVSSSSSTTVSGVNMNNQPSQSTPSSIVAPINQGMAQPYTGTLPPLQGQIPQYPQPWLYPQSGLLSPAVSSAPLLTNPVQVSSSPFQPSTTPSLIGPRPVMAPSFSSVWENPSLHSRPQFPHALHPPHLQQVPLLGQSSGPRNTLGPSHNVRPFMSALPQPSTFESNRWPQSPMSTSASQGLTNFMPMASQNTVFPGASASAPFAIQPPQVAIPRPQQPNSGDFTFQPHLPPNAAASQVAWQSTQHAHHNITPQNQSGQAPPQPPLMRPMNSSPVFPRPHMNQPMQQIYTNFAGNPMGPPPPPPPPPRHPAVQGHNFLPPHPMNNSAGPFPPRPGSQMHLQQNHPFGANRPQMFPTPHQHFGNHPIRPFGSSSGGQQVYDPFSPTSTSFNPRMSGNAAKLQNENDPEYDDLMASVGVQ</sequence>
<feature type="region of interest" description="Disordered" evidence="1">
    <location>
        <begin position="269"/>
        <end position="387"/>
    </location>
</feature>
<dbReference type="Proteomes" id="UP001634393">
    <property type="component" value="Unassembled WGS sequence"/>
</dbReference>
<feature type="compositionally biased region" description="Polar residues" evidence="1">
    <location>
        <begin position="434"/>
        <end position="454"/>
    </location>
</feature>
<dbReference type="AlphaFoldDB" id="A0ABD3SW94"/>
<feature type="region of interest" description="Disordered" evidence="1">
    <location>
        <begin position="420"/>
        <end position="469"/>
    </location>
</feature>
<dbReference type="InterPro" id="IPR036612">
    <property type="entry name" value="KH_dom_type_1_sf"/>
</dbReference>
<evidence type="ECO:0000313" key="2">
    <source>
        <dbReference type="EMBL" id="KAL3828889.1"/>
    </source>
</evidence>
<dbReference type="EMBL" id="JBJXBP010000005">
    <property type="protein sequence ID" value="KAL3828889.1"/>
    <property type="molecule type" value="Genomic_DNA"/>
</dbReference>
<feature type="region of interest" description="Disordered" evidence="1">
    <location>
        <begin position="182"/>
        <end position="205"/>
    </location>
</feature>
<accession>A0ABD3SW94</accession>
<feature type="compositionally biased region" description="Polar residues" evidence="1">
    <location>
        <begin position="334"/>
        <end position="344"/>
    </location>
</feature>